<name>A0A6A6VXL2_9PEZI</name>
<dbReference type="RefSeq" id="XP_033596458.1">
    <property type="nucleotide sequence ID" value="XM_033748763.1"/>
</dbReference>
<dbReference type="OrthoDB" id="3938867at2759"/>
<dbReference type="Proteomes" id="UP000799437">
    <property type="component" value="Unassembled WGS sequence"/>
</dbReference>
<proteinExistence type="predicted"/>
<evidence type="ECO:0000313" key="2">
    <source>
        <dbReference type="Proteomes" id="UP000799437"/>
    </source>
</evidence>
<sequence>MGTRGLYSYRYRGIYYTYYNRLDSYPTVLGTELAEKVPNDRDSYLKWLENMRSKYEDMSRIVEKFRAIPNDSRERRKRRRLDNITIDAEAKLYEIPSDLKPDLDICIEWTYEFDLDYERFVVQGYGSHDPVAFDLFDIQTKWSQVAEELEMTLGNDRKLPEHLRDLLHKAPESESSLEECSASNIMQMKSPQENPFRLQLKLVVPKTASALLHKPVFAWASRLFNILIDKHHSLVPVPARRPIPISPPEACIGDGVNYHELMFLLLTTATHSPALLRVVRDVEVSYKRHGPYMTIKPLTAESRAREFATEALSGFYLEGQQPGNISKSHYWLEGVLVIFSDDLCADGELTSAMEEIFVRGLGKAKTIFYGLAYDAFSHIAFAKINGKLIEHSNVMVFADLIKCDESTISLEWRGLPVTASRAFAMLALVFEEAQLLTLKPRVGNSGVFPNEIYQLILSHVHDPKTHEACLRVSRAFRDLASRHLPLTDDVELRKLPGPKLGFFHSADQRFMGEDVVSGEYFTYGEEGYDPEKRRRRKLPSYLTFIGRSNDRLNYLAGGGFNVDISRPVDPKEPEDM</sequence>
<dbReference type="EMBL" id="ML996582">
    <property type="protein sequence ID" value="KAF2754007.1"/>
    <property type="molecule type" value="Genomic_DNA"/>
</dbReference>
<evidence type="ECO:0000313" key="1">
    <source>
        <dbReference type="EMBL" id="KAF2754007.1"/>
    </source>
</evidence>
<dbReference type="GeneID" id="54489817"/>
<accession>A0A6A6VXL2</accession>
<reference evidence="1" key="1">
    <citation type="journal article" date="2020" name="Stud. Mycol.">
        <title>101 Dothideomycetes genomes: a test case for predicting lifestyles and emergence of pathogens.</title>
        <authorList>
            <person name="Haridas S."/>
            <person name="Albert R."/>
            <person name="Binder M."/>
            <person name="Bloem J."/>
            <person name="Labutti K."/>
            <person name="Salamov A."/>
            <person name="Andreopoulos B."/>
            <person name="Baker S."/>
            <person name="Barry K."/>
            <person name="Bills G."/>
            <person name="Bluhm B."/>
            <person name="Cannon C."/>
            <person name="Castanera R."/>
            <person name="Culley D."/>
            <person name="Daum C."/>
            <person name="Ezra D."/>
            <person name="Gonzalez J."/>
            <person name="Henrissat B."/>
            <person name="Kuo A."/>
            <person name="Liang C."/>
            <person name="Lipzen A."/>
            <person name="Lutzoni F."/>
            <person name="Magnuson J."/>
            <person name="Mondo S."/>
            <person name="Nolan M."/>
            <person name="Ohm R."/>
            <person name="Pangilinan J."/>
            <person name="Park H.-J."/>
            <person name="Ramirez L."/>
            <person name="Alfaro M."/>
            <person name="Sun H."/>
            <person name="Tritt A."/>
            <person name="Yoshinaga Y."/>
            <person name="Zwiers L.-H."/>
            <person name="Turgeon B."/>
            <person name="Goodwin S."/>
            <person name="Spatafora J."/>
            <person name="Crous P."/>
            <person name="Grigoriev I."/>
        </authorList>
    </citation>
    <scope>NUCLEOTIDE SEQUENCE</scope>
    <source>
        <strain evidence="1">CBS 121739</strain>
    </source>
</reference>
<keyword evidence="2" id="KW-1185">Reference proteome</keyword>
<protein>
    <recommendedName>
        <fullName evidence="3">F-box domain-containing protein</fullName>
    </recommendedName>
</protein>
<dbReference type="AlphaFoldDB" id="A0A6A6VXL2"/>
<evidence type="ECO:0008006" key="3">
    <source>
        <dbReference type="Google" id="ProtNLM"/>
    </source>
</evidence>
<gene>
    <name evidence="1" type="ORF">EJ05DRAFT_521293</name>
</gene>
<organism evidence="1 2">
    <name type="scientific">Pseudovirgaria hyperparasitica</name>
    <dbReference type="NCBI Taxonomy" id="470096"/>
    <lineage>
        <taxon>Eukaryota</taxon>
        <taxon>Fungi</taxon>
        <taxon>Dikarya</taxon>
        <taxon>Ascomycota</taxon>
        <taxon>Pezizomycotina</taxon>
        <taxon>Dothideomycetes</taxon>
        <taxon>Dothideomycetes incertae sedis</taxon>
        <taxon>Acrospermales</taxon>
        <taxon>Acrospermaceae</taxon>
        <taxon>Pseudovirgaria</taxon>
    </lineage>
</organism>